<dbReference type="GO" id="GO:0003676">
    <property type="term" value="F:nucleic acid binding"/>
    <property type="evidence" value="ECO:0007669"/>
    <property type="project" value="InterPro"/>
</dbReference>
<keyword evidence="2" id="KW-1185">Reference proteome</keyword>
<evidence type="ECO:0000313" key="1">
    <source>
        <dbReference type="EMBL" id="OAQ23511.1"/>
    </source>
</evidence>
<reference evidence="1 2" key="1">
    <citation type="submission" date="2016-05" db="EMBL/GenBank/DDBJ databases">
        <title>Genome sequencing reveals origins of a unique bacterial endosymbiosis in the earliest lineages of terrestrial Fungi.</title>
        <authorList>
            <consortium name="DOE Joint Genome Institute"/>
            <person name="Uehling J."/>
            <person name="Gryganskyi A."/>
            <person name="Hameed K."/>
            <person name="Tschaplinski T."/>
            <person name="Misztal P."/>
            <person name="Wu S."/>
            <person name="Desiro A."/>
            <person name="Vande Pol N."/>
            <person name="Du Z.-Y."/>
            <person name="Zienkiewicz A."/>
            <person name="Zienkiewicz K."/>
            <person name="Morin E."/>
            <person name="Tisserant E."/>
            <person name="Splivallo R."/>
            <person name="Hainaut M."/>
            <person name="Henrissat B."/>
            <person name="Ohm R."/>
            <person name="Kuo A."/>
            <person name="Yan J."/>
            <person name="Lipzen A."/>
            <person name="Nolan M."/>
            <person name="Labutti K."/>
            <person name="Barry K."/>
            <person name="Goldstein A."/>
            <person name="Labbe J."/>
            <person name="Schadt C."/>
            <person name="Tuskan G."/>
            <person name="Grigoriev I."/>
            <person name="Martin F."/>
            <person name="Vilgalys R."/>
            <person name="Bonito G."/>
        </authorList>
    </citation>
    <scope>NUCLEOTIDE SEQUENCE [LARGE SCALE GENOMIC DNA]</scope>
    <source>
        <strain evidence="1 2">AG-77</strain>
    </source>
</reference>
<dbReference type="SUPFAM" id="SSF54928">
    <property type="entry name" value="RNA-binding domain, RBD"/>
    <property type="match status" value="1"/>
</dbReference>
<evidence type="ECO:0008006" key="3">
    <source>
        <dbReference type="Google" id="ProtNLM"/>
    </source>
</evidence>
<evidence type="ECO:0000313" key="2">
    <source>
        <dbReference type="Proteomes" id="UP000078512"/>
    </source>
</evidence>
<name>A0A197JG84_9FUNG</name>
<gene>
    <name evidence="1" type="ORF">K457DRAFT_25057</name>
</gene>
<dbReference type="AlphaFoldDB" id="A0A197JG84"/>
<dbReference type="Proteomes" id="UP000078512">
    <property type="component" value="Unassembled WGS sequence"/>
</dbReference>
<proteinExistence type="predicted"/>
<protein>
    <recommendedName>
        <fullName evidence="3">RRM domain-containing protein</fullName>
    </recommendedName>
</protein>
<organism evidence="1 2">
    <name type="scientific">Linnemannia elongata AG-77</name>
    <dbReference type="NCBI Taxonomy" id="1314771"/>
    <lineage>
        <taxon>Eukaryota</taxon>
        <taxon>Fungi</taxon>
        <taxon>Fungi incertae sedis</taxon>
        <taxon>Mucoromycota</taxon>
        <taxon>Mortierellomycotina</taxon>
        <taxon>Mortierellomycetes</taxon>
        <taxon>Mortierellales</taxon>
        <taxon>Mortierellaceae</taxon>
        <taxon>Linnemannia</taxon>
    </lineage>
</organism>
<dbReference type="OrthoDB" id="2435970at2759"/>
<accession>A0A197JG84</accession>
<dbReference type="InterPro" id="IPR035979">
    <property type="entry name" value="RBD_domain_sf"/>
</dbReference>
<dbReference type="EMBL" id="KV442117">
    <property type="protein sequence ID" value="OAQ23511.1"/>
    <property type="molecule type" value="Genomic_DNA"/>
</dbReference>
<sequence>MEDVVATAFPEFPTQDFEAALTTSVLPEFVKVIRARAIHRVKFPTAFFEKNNNLPFMSKCVMGALEKVASVKPNSFYVVTLPSASLEDKPMEYIIFQVYSGHEASIASEHGGKSKNSADPVLFSLFTPETKALQQGRVIKLTSLGFDTTANHVTAALSKYGPIESVRTGFNAKATMATTTVTFRSDLAVQSIKEQNKTCLRVRDDVGTLTLLGNETPVAYDRELTLKLAHLPIDCQPRDVKDVFDYDIKVPNVVRPYHSIAMPLNPYNMQRQPEAYIRVISIE</sequence>